<organism evidence="1 2">
    <name type="scientific">Synechococcus phage S-WAM2</name>
    <dbReference type="NCBI Taxonomy" id="1815522"/>
    <lineage>
        <taxon>Viruses</taxon>
        <taxon>Duplodnaviria</taxon>
        <taxon>Heunggongvirae</taxon>
        <taxon>Uroviricota</taxon>
        <taxon>Caudoviricetes</taxon>
        <taxon>Pantevenvirales</taxon>
        <taxon>Kyanoviridae</taxon>
        <taxon>Cymopoleiavirus</taxon>
        <taxon>Cymopoleiavirus swam2</taxon>
    </lineage>
</organism>
<reference evidence="1 2" key="1">
    <citation type="journal article" date="2016" name="Virology">
        <title>The genomic content and context of auxiliary metabolic genes in marine cyanomyoviruses.</title>
        <authorList>
            <person name="Crummett L.T."/>
            <person name="Puxty R.J."/>
            <person name="Weihe C."/>
            <person name="Marston M.F."/>
            <person name="Martiny J.B."/>
        </authorList>
    </citation>
    <scope>NUCLEOTIDE SEQUENCE [LARGE SCALE GENOMIC DNA]</scope>
    <source>
        <strain evidence="1">0810PA29</strain>
    </source>
</reference>
<dbReference type="OrthoDB" id="29057at10239"/>
<dbReference type="RefSeq" id="YP_009324232.1">
    <property type="nucleotide sequence ID" value="NC_031935.1"/>
</dbReference>
<dbReference type="Proteomes" id="UP000202081">
    <property type="component" value="Segment"/>
</dbReference>
<dbReference type="GeneID" id="30309142"/>
<evidence type="ECO:0000313" key="2">
    <source>
        <dbReference type="Proteomes" id="UP000202081"/>
    </source>
</evidence>
<sequence length="53" mass="6579">MTITERNQKLYELRESLIKARQQVAWIEQEIWLTNERYKNQDLDLYKEMFGTN</sequence>
<evidence type="ECO:0000313" key="1">
    <source>
        <dbReference type="EMBL" id="AOV61764.1"/>
    </source>
</evidence>
<name>A0A1D8KT88_9CAUD</name>
<dbReference type="EMBL" id="KU686211">
    <property type="protein sequence ID" value="AOV61764.1"/>
    <property type="molecule type" value="Genomic_DNA"/>
</dbReference>
<keyword evidence="2" id="KW-1185">Reference proteome</keyword>
<dbReference type="KEGG" id="vg:30309142"/>
<gene>
    <name evidence="1" type="ORF">P29B0810_069</name>
</gene>
<accession>A0A1D8KT88</accession>
<protein>
    <submittedName>
        <fullName evidence="1">Uncharacterized protein</fullName>
    </submittedName>
</protein>
<proteinExistence type="predicted"/>